<feature type="binding site" evidence="5">
    <location>
        <begin position="14"/>
        <end position="21"/>
    </location>
    <ligand>
        <name>ATP</name>
        <dbReference type="ChEBI" id="CHEBI:30616"/>
    </ligand>
</feature>
<dbReference type="Gene3D" id="3.40.50.300">
    <property type="entry name" value="P-loop containing nucleotide triphosphate hydrolases"/>
    <property type="match status" value="1"/>
</dbReference>
<keyword evidence="8" id="KW-1185">Reference proteome</keyword>
<dbReference type="PROSITE" id="PS51198">
    <property type="entry name" value="UVRD_HELICASE_ATP_BIND"/>
    <property type="match status" value="1"/>
</dbReference>
<dbReference type="EMBL" id="JBHUKY010000049">
    <property type="protein sequence ID" value="MFD2412766.1"/>
    <property type="molecule type" value="Genomic_DNA"/>
</dbReference>
<keyword evidence="4 5" id="KW-0067">ATP-binding</keyword>
<evidence type="ECO:0000313" key="7">
    <source>
        <dbReference type="EMBL" id="MFD2412766.1"/>
    </source>
</evidence>
<dbReference type="SUPFAM" id="SSF52540">
    <property type="entry name" value="P-loop containing nucleoside triphosphate hydrolases"/>
    <property type="match status" value="1"/>
</dbReference>
<evidence type="ECO:0000256" key="1">
    <source>
        <dbReference type="ARBA" id="ARBA00022741"/>
    </source>
</evidence>
<keyword evidence="1 5" id="KW-0547">Nucleotide-binding</keyword>
<dbReference type="InterPro" id="IPR000212">
    <property type="entry name" value="DNA_helicase_UvrD/REP"/>
</dbReference>
<feature type="domain" description="UvrD-like helicase ATP-binding" evidence="6">
    <location>
        <begin position="1"/>
        <end position="245"/>
    </location>
</feature>
<organism evidence="7 8">
    <name type="scientific">Paenibacillus rhizoplanae</name>
    <dbReference type="NCBI Taxonomy" id="1917181"/>
    <lineage>
        <taxon>Bacteria</taxon>
        <taxon>Bacillati</taxon>
        <taxon>Bacillota</taxon>
        <taxon>Bacilli</taxon>
        <taxon>Bacillales</taxon>
        <taxon>Paenibacillaceae</taxon>
        <taxon>Paenibacillus</taxon>
    </lineage>
</organism>
<sequence length="649" mass="75113">MASTIVDNIYLVNAPAGSGKTTTIKAMILHHTVENPADNILCITYTNRAADELKKDTKNPRVYYSTIHSFLHNFISIYFSHPEVLELYFEVYGDDIKRRIANLEGNLSVETSNQKYIDKFGTLNYENIQQNLKSLYYNELQFNSLYYGGLSHDDLITFAKNVLERFPVVKRRLTQKFQLIFLDEYQDSSATVLKMFYEAVYGTSTKLYFLGDKMQQIYKNYDGTFEEELSILNKSIALKTNHRSIPQVLDILNKLYNNELFKQEPSPQNMDLVPSHLPRVLVCDDITKSLDIEKAKYPEALLLFLLNQKRFDSIGAGNLYRKLSKMEKYSYIQQSSALDVLIDQTNENPDPLIKLLFAVNKIAEYYINANLGSIVQVLKKNPKMFDKAACVVYQHEDKRRLKINLDLILDLYNDDNDFDIKSIISILKATGLAKLDFIDAILDSEEYSSVLEVEISEFKALANYLKIPNVSTQHGVKGESHKTVFFIAEDSNSTPVVHMYRFFKLWSYTDISLNSFKSFYYEYVKWINATIHYLGFKLSDINKTLHGQHQDYLVAKIKELIENFKDNMIFKELCGKSYFDYLSKPNVTTAKGCFKESQVYGALCAYRLFYVGCSRAKRNLTIFIDKSKIDSYAVQLFKKFREVGFEVEN</sequence>
<accession>A0ABW5FFQ0</accession>
<comment type="caution">
    <text evidence="7">The sequence shown here is derived from an EMBL/GenBank/DDBJ whole genome shotgun (WGS) entry which is preliminary data.</text>
</comment>
<evidence type="ECO:0000256" key="3">
    <source>
        <dbReference type="ARBA" id="ARBA00022806"/>
    </source>
</evidence>
<gene>
    <name evidence="7" type="ORF">ACFSX3_23050</name>
</gene>
<evidence type="ECO:0000256" key="4">
    <source>
        <dbReference type="ARBA" id="ARBA00022840"/>
    </source>
</evidence>
<proteinExistence type="predicted"/>
<keyword evidence="2 5" id="KW-0378">Hydrolase</keyword>
<dbReference type="InterPro" id="IPR027417">
    <property type="entry name" value="P-loop_NTPase"/>
</dbReference>
<evidence type="ECO:0000259" key="6">
    <source>
        <dbReference type="PROSITE" id="PS51198"/>
    </source>
</evidence>
<name>A0ABW5FFQ0_9BACL</name>
<evidence type="ECO:0000256" key="5">
    <source>
        <dbReference type="PROSITE-ProRule" id="PRU00560"/>
    </source>
</evidence>
<reference evidence="8" key="1">
    <citation type="journal article" date="2019" name="Int. J. Syst. Evol. Microbiol.">
        <title>The Global Catalogue of Microorganisms (GCM) 10K type strain sequencing project: providing services to taxonomists for standard genome sequencing and annotation.</title>
        <authorList>
            <consortium name="The Broad Institute Genomics Platform"/>
            <consortium name="The Broad Institute Genome Sequencing Center for Infectious Disease"/>
            <person name="Wu L."/>
            <person name="Ma J."/>
        </authorList>
    </citation>
    <scope>NUCLEOTIDE SEQUENCE [LARGE SCALE GENOMIC DNA]</scope>
    <source>
        <strain evidence="8">CCM 8725</strain>
    </source>
</reference>
<evidence type="ECO:0000256" key="2">
    <source>
        <dbReference type="ARBA" id="ARBA00022801"/>
    </source>
</evidence>
<dbReference type="PANTHER" id="PTHR11070:SF23">
    <property type="entry name" value="RECBCD ENZYME SUBUNIT RECB"/>
    <property type="match status" value="1"/>
</dbReference>
<dbReference type="RefSeq" id="WP_209994855.1">
    <property type="nucleotide sequence ID" value="NZ_JBHSVQ010000001.1"/>
</dbReference>
<dbReference type="PANTHER" id="PTHR11070">
    <property type="entry name" value="UVRD / RECB / PCRA DNA HELICASE FAMILY MEMBER"/>
    <property type="match status" value="1"/>
</dbReference>
<dbReference type="InterPro" id="IPR014016">
    <property type="entry name" value="UvrD-like_ATP-bd"/>
</dbReference>
<evidence type="ECO:0000313" key="8">
    <source>
        <dbReference type="Proteomes" id="UP001597448"/>
    </source>
</evidence>
<dbReference type="Proteomes" id="UP001597448">
    <property type="component" value="Unassembled WGS sequence"/>
</dbReference>
<dbReference type="Pfam" id="PF00580">
    <property type="entry name" value="UvrD-helicase"/>
    <property type="match status" value="1"/>
</dbReference>
<protein>
    <submittedName>
        <fullName evidence="7">UvrD-helicase domain-containing protein</fullName>
    </submittedName>
</protein>
<keyword evidence="3 5" id="KW-0347">Helicase</keyword>